<organism evidence="3 4">
    <name type="scientific">Podospora didyma</name>
    <dbReference type="NCBI Taxonomy" id="330526"/>
    <lineage>
        <taxon>Eukaryota</taxon>
        <taxon>Fungi</taxon>
        <taxon>Dikarya</taxon>
        <taxon>Ascomycota</taxon>
        <taxon>Pezizomycotina</taxon>
        <taxon>Sordariomycetes</taxon>
        <taxon>Sordariomycetidae</taxon>
        <taxon>Sordariales</taxon>
        <taxon>Podosporaceae</taxon>
        <taxon>Podospora</taxon>
    </lineage>
</organism>
<keyword evidence="4" id="KW-1185">Reference proteome</keyword>
<name>A0AAE0K2Y2_9PEZI</name>
<protein>
    <recommendedName>
        <fullName evidence="5">Integral membrane protein</fullName>
    </recommendedName>
</protein>
<keyword evidence="2" id="KW-0812">Transmembrane</keyword>
<feature type="compositionally biased region" description="Basic and acidic residues" evidence="1">
    <location>
        <begin position="15"/>
        <end position="24"/>
    </location>
</feature>
<accession>A0AAE0K2Y2</accession>
<evidence type="ECO:0000313" key="4">
    <source>
        <dbReference type="Proteomes" id="UP001285441"/>
    </source>
</evidence>
<evidence type="ECO:0008006" key="5">
    <source>
        <dbReference type="Google" id="ProtNLM"/>
    </source>
</evidence>
<dbReference type="AlphaFoldDB" id="A0AAE0K2Y2"/>
<reference evidence="3" key="1">
    <citation type="journal article" date="2023" name="Mol. Phylogenet. Evol.">
        <title>Genome-scale phylogeny and comparative genomics of the fungal order Sordariales.</title>
        <authorList>
            <person name="Hensen N."/>
            <person name="Bonometti L."/>
            <person name="Westerberg I."/>
            <person name="Brannstrom I.O."/>
            <person name="Guillou S."/>
            <person name="Cros-Aarteil S."/>
            <person name="Calhoun S."/>
            <person name="Haridas S."/>
            <person name="Kuo A."/>
            <person name="Mondo S."/>
            <person name="Pangilinan J."/>
            <person name="Riley R."/>
            <person name="LaButti K."/>
            <person name="Andreopoulos B."/>
            <person name="Lipzen A."/>
            <person name="Chen C."/>
            <person name="Yan M."/>
            <person name="Daum C."/>
            <person name="Ng V."/>
            <person name="Clum A."/>
            <person name="Steindorff A."/>
            <person name="Ohm R.A."/>
            <person name="Martin F."/>
            <person name="Silar P."/>
            <person name="Natvig D.O."/>
            <person name="Lalanne C."/>
            <person name="Gautier V."/>
            <person name="Ament-Velasquez S.L."/>
            <person name="Kruys A."/>
            <person name="Hutchinson M.I."/>
            <person name="Powell A.J."/>
            <person name="Barry K."/>
            <person name="Miller A.N."/>
            <person name="Grigoriev I.V."/>
            <person name="Debuchy R."/>
            <person name="Gladieux P."/>
            <person name="Hiltunen Thoren M."/>
            <person name="Johannesson H."/>
        </authorList>
    </citation>
    <scope>NUCLEOTIDE SEQUENCE</scope>
    <source>
        <strain evidence="3">CBS 232.78</strain>
    </source>
</reference>
<reference evidence="3" key="2">
    <citation type="submission" date="2023-06" db="EMBL/GenBank/DDBJ databases">
        <authorList>
            <consortium name="Lawrence Berkeley National Laboratory"/>
            <person name="Haridas S."/>
            <person name="Hensen N."/>
            <person name="Bonometti L."/>
            <person name="Westerberg I."/>
            <person name="Brannstrom I.O."/>
            <person name="Guillou S."/>
            <person name="Cros-Aarteil S."/>
            <person name="Calhoun S."/>
            <person name="Kuo A."/>
            <person name="Mondo S."/>
            <person name="Pangilinan J."/>
            <person name="Riley R."/>
            <person name="LaButti K."/>
            <person name="Andreopoulos B."/>
            <person name="Lipzen A."/>
            <person name="Chen C."/>
            <person name="Yanf M."/>
            <person name="Daum C."/>
            <person name="Ng V."/>
            <person name="Clum A."/>
            <person name="Steindorff A."/>
            <person name="Ohm R."/>
            <person name="Martin F."/>
            <person name="Silar P."/>
            <person name="Natvig D."/>
            <person name="Lalanne C."/>
            <person name="Gautier V."/>
            <person name="Ament-velasquez S.L."/>
            <person name="Kruys A."/>
            <person name="Hutchinson M.I."/>
            <person name="Powell A.J."/>
            <person name="Barry K."/>
            <person name="Miller A.N."/>
            <person name="Grigoriev I.V."/>
            <person name="Debuchy R."/>
            <person name="Gladieux P."/>
            <person name="Thoren M.H."/>
            <person name="Johannesson H."/>
        </authorList>
    </citation>
    <scope>NUCLEOTIDE SEQUENCE</scope>
    <source>
        <strain evidence="3">CBS 232.78</strain>
    </source>
</reference>
<proteinExistence type="predicted"/>
<feature type="transmembrane region" description="Helical" evidence="2">
    <location>
        <begin position="266"/>
        <end position="285"/>
    </location>
</feature>
<gene>
    <name evidence="3" type="ORF">B0H63DRAFT_529012</name>
</gene>
<evidence type="ECO:0000256" key="2">
    <source>
        <dbReference type="SAM" id="Phobius"/>
    </source>
</evidence>
<sequence length="605" mass="68493">MGTSEQPNPGSPPPRVERRRKDGVGDCPSWDGTEHDQGQRPPMLPLDECTKLVFRYDRGRFSPKWRSNYRNSLLATVGFIEAANAGDFAANVWNMTPLPIYAIVFMALGGTLALVMLYFVIKDAILSWRNLCGLRDERRLLWKWRSENGHSRLAVRTVDCLLQVNFRDMGAEAIDRLGMDALMGFGALVVGVGTYMAIDGGKPAIFLASNLLTGYIGNSPCAAYGLVNLVWSAYAFIRSRRHKAAMAPGIKGTRIEQMLKIRTANIQLHSSLNGITGIVAGAASLATATQWPAYVVLCPCIVTSGLVNYLWRHRVGYDRPFIYHDAIVNEQNLLSCLHYADSCRRKIEGSSSDPVDALITDPSSLTAVLEFIHRNNLVEYFCMRFLEDADLIAEMYPSPPDHGPHIPLSMITIDLEHLNAQKDNDWGRRILEIAKAVINERALRCFKYQERWLLETLGCHMAIVNSENSENTPERKGSIEIRATQPRNVYTTENEWEAFESFESFEARLNTLANHCGLTEDMKDRAWERIWNLLRQREIDGGWEHHEVACPHCLEVHQFNKLTGCLWSQYTLDPAVVSLPRGLSYNYVRCWVQLLSYDYVMDELP</sequence>
<feature type="region of interest" description="Disordered" evidence="1">
    <location>
        <begin position="1"/>
        <end position="44"/>
    </location>
</feature>
<dbReference type="EMBL" id="JAULSW010000010">
    <property type="protein sequence ID" value="KAK3368650.1"/>
    <property type="molecule type" value="Genomic_DNA"/>
</dbReference>
<evidence type="ECO:0000313" key="3">
    <source>
        <dbReference type="EMBL" id="KAK3368650.1"/>
    </source>
</evidence>
<feature type="transmembrane region" description="Helical" evidence="2">
    <location>
        <begin position="291"/>
        <end position="311"/>
    </location>
</feature>
<comment type="caution">
    <text evidence="3">The sequence shown here is derived from an EMBL/GenBank/DDBJ whole genome shotgun (WGS) entry which is preliminary data.</text>
</comment>
<evidence type="ECO:0000256" key="1">
    <source>
        <dbReference type="SAM" id="MobiDB-lite"/>
    </source>
</evidence>
<feature type="transmembrane region" description="Helical" evidence="2">
    <location>
        <begin position="99"/>
        <end position="121"/>
    </location>
</feature>
<dbReference type="Proteomes" id="UP001285441">
    <property type="component" value="Unassembled WGS sequence"/>
</dbReference>
<keyword evidence="2" id="KW-1133">Transmembrane helix</keyword>
<feature type="transmembrane region" description="Helical" evidence="2">
    <location>
        <begin position="177"/>
        <end position="198"/>
    </location>
</feature>
<keyword evidence="2" id="KW-0472">Membrane</keyword>
<feature type="transmembrane region" description="Helical" evidence="2">
    <location>
        <begin position="204"/>
        <end position="237"/>
    </location>
</feature>